<comment type="caution">
    <text evidence="2">The sequence shown here is derived from an EMBL/GenBank/DDBJ whole genome shotgun (WGS) entry which is preliminary data.</text>
</comment>
<reference evidence="2 3" key="1">
    <citation type="journal article" date="2014" name="BMC Genomics">
        <title>Comparative genomics of the major fungal agents of human and animal Sporotrichosis: Sporothrix schenckii and Sporothrix brasiliensis.</title>
        <authorList>
            <person name="Teixeira M.M."/>
            <person name="de Almeida L.G."/>
            <person name="Kubitschek-Barreira P."/>
            <person name="Alves F.L."/>
            <person name="Kioshima E.S."/>
            <person name="Abadio A.K."/>
            <person name="Fernandes L."/>
            <person name="Derengowski L.S."/>
            <person name="Ferreira K.S."/>
            <person name="Souza R.C."/>
            <person name="Ruiz J.C."/>
            <person name="de Andrade N.C."/>
            <person name="Paes H.C."/>
            <person name="Nicola A.M."/>
            <person name="Albuquerque P."/>
            <person name="Gerber A.L."/>
            <person name="Martins V.P."/>
            <person name="Peconick L.D."/>
            <person name="Neto A.V."/>
            <person name="Chaucanez C.B."/>
            <person name="Silva P.A."/>
            <person name="Cunha O.L."/>
            <person name="de Oliveira F.F."/>
            <person name="dos Santos T.C."/>
            <person name="Barros A.L."/>
            <person name="Soares M.A."/>
            <person name="de Oliveira L.M."/>
            <person name="Marini M.M."/>
            <person name="Villalobos-Duno H."/>
            <person name="Cunha M.M."/>
            <person name="de Hoog S."/>
            <person name="da Silveira J.F."/>
            <person name="Henrissat B."/>
            <person name="Nino-Vega G.A."/>
            <person name="Cisalpino P.S."/>
            <person name="Mora-Montes H.M."/>
            <person name="Almeida S.R."/>
            <person name="Stajich J.E."/>
            <person name="Lopes-Bezerra L.M."/>
            <person name="Vasconcelos A.T."/>
            <person name="Felipe M.S."/>
        </authorList>
    </citation>
    <scope>NUCLEOTIDE SEQUENCE [LARGE SCALE GENOMIC DNA]</scope>
    <source>
        <strain evidence="2 3">5110</strain>
    </source>
</reference>
<evidence type="ECO:0000256" key="1">
    <source>
        <dbReference type="SAM" id="MobiDB-lite"/>
    </source>
</evidence>
<dbReference type="HOGENOM" id="CLU_096909_0_0_1"/>
<protein>
    <recommendedName>
        <fullName evidence="4">ABM domain-containing protein</fullName>
    </recommendedName>
</protein>
<evidence type="ECO:0000313" key="2">
    <source>
        <dbReference type="EMBL" id="KIH93769.1"/>
    </source>
</evidence>
<name>A0A0C2F4E7_9PEZI</name>
<evidence type="ECO:0000313" key="3">
    <source>
        <dbReference type="Proteomes" id="UP000031575"/>
    </source>
</evidence>
<dbReference type="RefSeq" id="XP_040621779.1">
    <property type="nucleotide sequence ID" value="XM_040767295.1"/>
</dbReference>
<accession>A0A0C2F4E7</accession>
<dbReference type="OrthoDB" id="5224991at2759"/>
<keyword evidence="3" id="KW-1185">Reference proteome</keyword>
<dbReference type="VEuPathDB" id="FungiDB:SPBR_09169"/>
<dbReference type="EMBL" id="AWTV01000005">
    <property type="protein sequence ID" value="KIH93769.1"/>
    <property type="molecule type" value="Genomic_DNA"/>
</dbReference>
<dbReference type="Proteomes" id="UP000031575">
    <property type="component" value="Unassembled WGS sequence"/>
</dbReference>
<feature type="region of interest" description="Disordered" evidence="1">
    <location>
        <begin position="218"/>
        <end position="251"/>
    </location>
</feature>
<organism evidence="2 3">
    <name type="scientific">Sporothrix brasiliensis 5110</name>
    <dbReference type="NCBI Taxonomy" id="1398154"/>
    <lineage>
        <taxon>Eukaryota</taxon>
        <taxon>Fungi</taxon>
        <taxon>Dikarya</taxon>
        <taxon>Ascomycota</taxon>
        <taxon>Pezizomycotina</taxon>
        <taxon>Sordariomycetes</taxon>
        <taxon>Sordariomycetidae</taxon>
        <taxon>Ophiostomatales</taxon>
        <taxon>Ophiostomataceae</taxon>
        <taxon>Sporothrix</taxon>
    </lineage>
</organism>
<sequence>MAFPISYPVVDGSGRLTEICTFLSEIATSVAKFPISRQGIVGVQTADHQVVAMLADWTSAAEKDQFEPGEQYQSVKPGFGKIIDGANPSFACHHIVLPTGSDKTPQAASYIVSHATVPQADQAAAAAAYAEFIKPPAHFDFLADAATAAAFRQSDVYKSLQATVAKVATATSSYDVEYQSPRVLTDPHGADDVNDAKSDGIDKTVAQEECPLVRGNLHADADGREDNAQGDGVLAADTVHDQPSIIDPMEM</sequence>
<proteinExistence type="predicted"/>
<feature type="compositionally biased region" description="Basic and acidic residues" evidence="1">
    <location>
        <begin position="218"/>
        <end position="227"/>
    </location>
</feature>
<dbReference type="GeneID" id="63682216"/>
<evidence type="ECO:0008006" key="4">
    <source>
        <dbReference type="Google" id="ProtNLM"/>
    </source>
</evidence>
<gene>
    <name evidence="2" type="ORF">SPBR_09169</name>
</gene>
<dbReference type="AlphaFoldDB" id="A0A0C2F4E7"/>